<evidence type="ECO:0000256" key="1">
    <source>
        <dbReference type="SAM" id="Phobius"/>
    </source>
</evidence>
<keyword evidence="1" id="KW-0472">Membrane</keyword>
<keyword evidence="3" id="KW-1185">Reference proteome</keyword>
<keyword evidence="1" id="KW-1133">Transmembrane helix</keyword>
<evidence type="ECO:0000313" key="3">
    <source>
        <dbReference type="Proteomes" id="UP000033121"/>
    </source>
</evidence>
<sequence length="73" mass="8702">MTEFLLISRPTGIEWLFVVLYVTYWIYLFKEIVTLLSMPNKSFFYKLIWLFILLAVPILGLVAYNVLKQPELK</sequence>
<dbReference type="EMBL" id="BBWV01000001">
    <property type="protein sequence ID" value="GAO41946.1"/>
    <property type="molecule type" value="Genomic_DNA"/>
</dbReference>
<gene>
    <name evidence="2" type="ORF">FPE01S_01_09610</name>
</gene>
<accession>A0A0E9MX07</accession>
<reference evidence="2 3" key="1">
    <citation type="submission" date="2015-04" db="EMBL/GenBank/DDBJ databases">
        <title>Whole genome shotgun sequence of Flavihumibacter petaseus NBRC 106054.</title>
        <authorList>
            <person name="Miyazawa S."/>
            <person name="Hosoyama A."/>
            <person name="Hashimoto M."/>
            <person name="Noguchi M."/>
            <person name="Tsuchikane K."/>
            <person name="Ohji S."/>
            <person name="Yamazoe A."/>
            <person name="Ichikawa N."/>
            <person name="Kimura A."/>
            <person name="Fujita N."/>
        </authorList>
    </citation>
    <scope>NUCLEOTIDE SEQUENCE [LARGE SCALE GENOMIC DNA]</scope>
    <source>
        <strain evidence="2 3">NBRC 106054</strain>
    </source>
</reference>
<feature type="transmembrane region" description="Helical" evidence="1">
    <location>
        <begin position="12"/>
        <end position="28"/>
    </location>
</feature>
<proteinExistence type="predicted"/>
<name>A0A0E9MX07_9BACT</name>
<comment type="caution">
    <text evidence="2">The sequence shown here is derived from an EMBL/GenBank/DDBJ whole genome shotgun (WGS) entry which is preliminary data.</text>
</comment>
<organism evidence="2 3">
    <name type="scientific">Flavihumibacter petaseus NBRC 106054</name>
    <dbReference type="NCBI Taxonomy" id="1220578"/>
    <lineage>
        <taxon>Bacteria</taxon>
        <taxon>Pseudomonadati</taxon>
        <taxon>Bacteroidota</taxon>
        <taxon>Chitinophagia</taxon>
        <taxon>Chitinophagales</taxon>
        <taxon>Chitinophagaceae</taxon>
        <taxon>Flavihumibacter</taxon>
    </lineage>
</organism>
<dbReference type="Proteomes" id="UP000033121">
    <property type="component" value="Unassembled WGS sequence"/>
</dbReference>
<feature type="transmembrane region" description="Helical" evidence="1">
    <location>
        <begin position="48"/>
        <end position="67"/>
    </location>
</feature>
<dbReference type="AlphaFoldDB" id="A0A0E9MX07"/>
<keyword evidence="1" id="KW-0812">Transmembrane</keyword>
<protein>
    <submittedName>
        <fullName evidence="2">Uncharacterized protein</fullName>
    </submittedName>
</protein>
<evidence type="ECO:0000313" key="2">
    <source>
        <dbReference type="EMBL" id="GAO41946.1"/>
    </source>
</evidence>